<feature type="transmembrane region" description="Helical" evidence="1">
    <location>
        <begin position="48"/>
        <end position="67"/>
    </location>
</feature>
<feature type="transmembrane region" description="Helical" evidence="1">
    <location>
        <begin position="183"/>
        <end position="207"/>
    </location>
</feature>
<feature type="transmembrane region" description="Helical" evidence="1">
    <location>
        <begin position="213"/>
        <end position="233"/>
    </location>
</feature>
<feature type="transmembrane region" description="Helical" evidence="1">
    <location>
        <begin position="21"/>
        <end position="42"/>
    </location>
</feature>
<dbReference type="Pfam" id="PF13197">
    <property type="entry name" value="DUF4013"/>
    <property type="match status" value="1"/>
</dbReference>
<proteinExistence type="predicted"/>
<feature type="transmembrane region" description="Helical" evidence="1">
    <location>
        <begin position="96"/>
        <end position="123"/>
    </location>
</feature>
<dbReference type="GeneID" id="14209814"/>
<evidence type="ECO:0008006" key="4">
    <source>
        <dbReference type="Google" id="ProtNLM"/>
    </source>
</evidence>
<evidence type="ECO:0000313" key="3">
    <source>
        <dbReference type="Proteomes" id="UP000182829"/>
    </source>
</evidence>
<reference evidence="2 3" key="1">
    <citation type="submission" date="2016-10" db="EMBL/GenBank/DDBJ databases">
        <authorList>
            <person name="de Groot N.N."/>
        </authorList>
    </citation>
    <scope>NUCLEOTIDE SEQUENCE [LARGE SCALE GENOMIC DNA]</scope>
    <source>
        <strain evidence="2 3">SP2</strain>
    </source>
</reference>
<keyword evidence="1" id="KW-0472">Membrane</keyword>
<feature type="transmembrane region" description="Helical" evidence="1">
    <location>
        <begin position="135"/>
        <end position="162"/>
    </location>
</feature>
<accession>A0A1I3N4C5</accession>
<dbReference type="InterPro" id="IPR025098">
    <property type="entry name" value="DUF4013"/>
</dbReference>
<dbReference type="OrthoDB" id="107590at2157"/>
<organism evidence="2 3">
    <name type="scientific">Natronobacterium gregoryi</name>
    <dbReference type="NCBI Taxonomy" id="44930"/>
    <lineage>
        <taxon>Archaea</taxon>
        <taxon>Methanobacteriati</taxon>
        <taxon>Methanobacteriota</taxon>
        <taxon>Stenosarchaea group</taxon>
        <taxon>Halobacteria</taxon>
        <taxon>Halobacteriales</taxon>
        <taxon>Natrialbaceae</taxon>
        <taxon>Natronobacterium</taxon>
    </lineage>
</organism>
<dbReference type="AlphaFoldDB" id="A0A1I3N4C5"/>
<keyword evidence="1" id="KW-1133">Transmembrane helix</keyword>
<keyword evidence="1" id="KW-0812">Transmembrane</keyword>
<gene>
    <name evidence="2" type="ORF">SAMN05443661_11221</name>
</gene>
<evidence type="ECO:0000313" key="2">
    <source>
        <dbReference type="EMBL" id="SFJ03716.1"/>
    </source>
</evidence>
<dbReference type="RefSeq" id="WP_005575820.1">
    <property type="nucleotide sequence ID" value="NZ_FORO01000012.1"/>
</dbReference>
<evidence type="ECO:0000256" key="1">
    <source>
        <dbReference type="SAM" id="Phobius"/>
    </source>
</evidence>
<name>A0A1I3N4C5_9EURY</name>
<protein>
    <recommendedName>
        <fullName evidence="4">DUF4013 domain-containing protein</fullName>
    </recommendedName>
</protein>
<dbReference type="EMBL" id="FORO01000012">
    <property type="protein sequence ID" value="SFJ03716.1"/>
    <property type="molecule type" value="Genomic_DNA"/>
</dbReference>
<sequence length="245" mass="25835">MALLVEDGVRYPFRGDRWTDLLAVGGLLGLVTSIALQLATAISPSTVSLAFVGTAAVPTVALLGYLYRVFETTVDGDDTPPQFRPITALLRGGCRLLAVSIGYAIGPLVVVAVTVGGLVQVPFAPEATGFVGSMLFFGASTTVLVLIVGFGYAFPATIGRLVDERRGLEPAGGRLQWPILRHGGYFTAWAFAALFVVPGWAFLLTAISSPTSFGVVAAFVAFYAHVVGARLVARGYRRARRDATP</sequence>
<dbReference type="Proteomes" id="UP000182829">
    <property type="component" value="Unassembled WGS sequence"/>
</dbReference>
<dbReference type="OMA" id="FVAFYAH"/>